<name>A0A481Z157_9VIRU</name>
<keyword evidence="1" id="KW-0175">Coiled coil</keyword>
<evidence type="ECO:0000313" key="2">
    <source>
        <dbReference type="EMBL" id="QBK88817.1"/>
    </source>
</evidence>
<feature type="coiled-coil region" evidence="1">
    <location>
        <begin position="151"/>
        <end position="199"/>
    </location>
</feature>
<dbReference type="EMBL" id="MK500399">
    <property type="protein sequence ID" value="QBK88817.1"/>
    <property type="molecule type" value="Genomic_DNA"/>
</dbReference>
<sequence length="247" mass="28299">MVVPKVIVYKDSKCSGNLFGLFFSELYSAINISVEGKGYSRDVDYEASIVVIELDGSSGATLGRSTKDRLEDFIKRYHRIGVSFVFCIHHSVYREVQIINEIGDSILSSFPKCDGCVLMFNAKNDASTAKFAANYVVSFARKHTLTKDALKERLEMEISDLEVTIPEMRKSMEQKKTSIKRLEMEIADLEDKIPERMKLIEEKKARVKELEPKNDDLVEFVKKMSERERATFIKFVQMMKIGKSSMF</sequence>
<protein>
    <submittedName>
        <fullName evidence="2">Uncharacterized protein</fullName>
    </submittedName>
</protein>
<organism evidence="2">
    <name type="scientific">Mimivirus LCMiAC01</name>
    <dbReference type="NCBI Taxonomy" id="2506608"/>
    <lineage>
        <taxon>Viruses</taxon>
        <taxon>Varidnaviria</taxon>
        <taxon>Bamfordvirae</taxon>
        <taxon>Nucleocytoviricota</taxon>
        <taxon>Megaviricetes</taxon>
        <taxon>Imitervirales</taxon>
        <taxon>Mimiviridae</taxon>
        <taxon>Klosneuvirinae</taxon>
    </lineage>
</organism>
<evidence type="ECO:0000256" key="1">
    <source>
        <dbReference type="SAM" id="Coils"/>
    </source>
</evidence>
<reference evidence="2" key="1">
    <citation type="journal article" date="2019" name="MBio">
        <title>Virus Genomes from Deep Sea Sediments Expand the Ocean Megavirome and Support Independent Origins of Viral Gigantism.</title>
        <authorList>
            <person name="Backstrom D."/>
            <person name="Yutin N."/>
            <person name="Jorgensen S.L."/>
            <person name="Dharamshi J."/>
            <person name="Homa F."/>
            <person name="Zaremba-Niedwiedzka K."/>
            <person name="Spang A."/>
            <person name="Wolf Y.I."/>
            <person name="Koonin E.V."/>
            <person name="Ettema T.J."/>
        </authorList>
    </citation>
    <scope>NUCLEOTIDE SEQUENCE</scope>
</reference>
<proteinExistence type="predicted"/>
<accession>A0A481Z157</accession>
<gene>
    <name evidence="2" type="ORF">LCMiAC01_04990</name>
</gene>